<proteinExistence type="inferred from homology"/>
<evidence type="ECO:0000256" key="6">
    <source>
        <dbReference type="ARBA" id="ARBA00022747"/>
    </source>
</evidence>
<dbReference type="CDD" id="cd18800">
    <property type="entry name" value="SF2_C_EcoR124I-like"/>
    <property type="match status" value="1"/>
</dbReference>
<sequence>MFRKLDEEHYVENPFLAQLQRLGWEIYRQNKDDPEDVKEIVRFKSGYEPEYGKSVKFRESFREVILEGVLKDSIKRINPWIEEDQISEVVRRITTPSASSLLDANREIHDLLLENTSVSENRKTGERSPTVRFIDFKNPENNSFIAVSQFKVNVPGTEKHIIPDIVLFVNGLPLVVVECKSPTVADPVNEAITQLMRYSNRRGVKEGNEKLFWYNLFMVATSNQVAKYGTITSDYEHFVEWKDPYPYSLSDIGSEIVTSQQVLIQGMLSRENLLEILHNFTLFKGDSKGGIIKIVPRYQQFRAVKKIVKRIKEGKTPEERGGIVWHTQGSGKSLTMIYTVRAMYHDPELSKFKIVFVTDRKDLEKQLRETSKSVGYTVNLADSINKLKELLRTDTPDLIMAMIHKFQERELKKEFPVLNTSPNILVMIDEAHRTQYKLLGANLRRALPNATKIAFTGTPIEKTEKTFGDYIDRYSIRQAVEDGVTVEIVYEGRVHSAELSDEEAANAKFEDVFSMLDAEQKQKIMGRYTWRAYLEDENVIRDKAKDMIEHYVKHVFPNRFKAQVVAVSRLAAIRYKKALEDALKAKIEELEKNGYPEEDLELLKKLEVAAVISPAQNDPPEYRKYTDSKEHERVIKSFKLPFDQTDDSGISGNVGIIVVNNMLITGFDAPLEQVMYLDNVIKEHNLLQAIARVNRVYKNKSCGYVVDYVGVLKHLREALAVYADEDIEEISQVVVNKAKSIDELKFWHTQLNNFFKKFGVNNWRENIDECIDILVDEEVRDEFITLVRRFNRAVDKVLPDPEALKYVTDLKIVNFIKESARNRYRDDKLSIRDASRKIREIVEEYLISRGVDPKIPPTPLFSEDFIRKVKKNKSPKARAEELRYAIIEHIEKHYEEDPEFYERFSDRLKRILEEYKENWELLAIELEKLREKMKKGREGEETFGFDPKKEMPFFGLLKQEIFGKVPIESLEKEKIEFLVEMTRDIVEIIRKETKSVDFWENYTKQKTLKSYIISHLLLPKSKEIRLLFKKRNKIAQKLLELAYHVYGE</sequence>
<keyword evidence="4" id="KW-0540">Nuclease</keyword>
<dbReference type="Pfam" id="PF04313">
    <property type="entry name" value="HSDR_N"/>
    <property type="match status" value="1"/>
</dbReference>
<evidence type="ECO:0000256" key="2">
    <source>
        <dbReference type="ARBA" id="ARBA00008598"/>
    </source>
</evidence>
<dbReference type="Gene3D" id="3.90.1570.50">
    <property type="match status" value="1"/>
</dbReference>
<keyword evidence="10" id="KW-0238">DNA-binding</keyword>
<dbReference type="Proteomes" id="UP001492541">
    <property type="component" value="Chromosome"/>
</dbReference>
<evidence type="ECO:0000256" key="7">
    <source>
        <dbReference type="ARBA" id="ARBA00022759"/>
    </source>
</evidence>
<dbReference type="InterPro" id="IPR040980">
    <property type="entry name" value="SWI2_SNF2"/>
</dbReference>
<dbReference type="SMART" id="SM00487">
    <property type="entry name" value="DEXDc"/>
    <property type="match status" value="1"/>
</dbReference>
<dbReference type="EC" id="3.1.21.3" evidence="3"/>
<dbReference type="CDD" id="cd18030">
    <property type="entry name" value="DEXHc_RE_I_HsdR"/>
    <property type="match status" value="1"/>
</dbReference>
<dbReference type="Gene3D" id="3.40.50.300">
    <property type="entry name" value="P-loop containing nucleotide triphosphate hydrolases"/>
    <property type="match status" value="2"/>
</dbReference>
<evidence type="ECO:0000259" key="11">
    <source>
        <dbReference type="PROSITE" id="PS51192"/>
    </source>
</evidence>
<evidence type="ECO:0000256" key="5">
    <source>
        <dbReference type="ARBA" id="ARBA00022741"/>
    </source>
</evidence>
<keyword evidence="6" id="KW-0680">Restriction system</keyword>
<dbReference type="NCBIfam" id="TIGR00348">
    <property type="entry name" value="hsdR"/>
    <property type="match status" value="1"/>
</dbReference>
<dbReference type="InterPro" id="IPR004473">
    <property type="entry name" value="Restrct_endonuc_typeI_HsdR"/>
</dbReference>
<evidence type="ECO:0000256" key="1">
    <source>
        <dbReference type="ARBA" id="ARBA00000851"/>
    </source>
</evidence>
<dbReference type="RefSeq" id="WP_193808152.1">
    <property type="nucleotide sequence ID" value="NZ_CP087714.1"/>
</dbReference>
<reference evidence="12 13" key="1">
    <citation type="submission" date="2021-11" db="EMBL/GenBank/DDBJ databases">
        <title>Whole genome of Geoglobus acetivorans.</title>
        <authorList>
            <person name="Liu D."/>
        </authorList>
    </citation>
    <scope>NUCLEOTIDE SEQUENCE [LARGE SCALE GENOMIC DNA]</scope>
    <source>
        <strain evidence="12 13">SBH6</strain>
    </source>
</reference>
<protein>
    <recommendedName>
        <fullName evidence="3">type I site-specific deoxyribonuclease</fullName>
        <ecNumber evidence="3">3.1.21.3</ecNumber>
    </recommendedName>
</protein>
<dbReference type="EMBL" id="CP087714">
    <property type="protein sequence ID" value="XAT62993.1"/>
    <property type="molecule type" value="Genomic_DNA"/>
</dbReference>
<keyword evidence="13" id="KW-1185">Reference proteome</keyword>
<accession>A0ABZ3H0B2</accession>
<dbReference type="InterPro" id="IPR055180">
    <property type="entry name" value="HsdR_RecA-like_helicase_dom_2"/>
</dbReference>
<comment type="similarity">
    <text evidence="2">Belongs to the HsdR family.</text>
</comment>
<dbReference type="InterPro" id="IPR051268">
    <property type="entry name" value="Type-I_R_enzyme_R_subunit"/>
</dbReference>
<evidence type="ECO:0000313" key="12">
    <source>
        <dbReference type="EMBL" id="XAT62993.1"/>
    </source>
</evidence>
<evidence type="ECO:0000313" key="13">
    <source>
        <dbReference type="Proteomes" id="UP001492541"/>
    </source>
</evidence>
<feature type="domain" description="Helicase ATP-binding" evidence="11">
    <location>
        <begin position="313"/>
        <end position="477"/>
    </location>
</feature>
<comment type="catalytic activity">
    <reaction evidence="1">
        <text>Endonucleolytic cleavage of DNA to give random double-stranded fragments with terminal 5'-phosphates, ATP is simultaneously hydrolyzed.</text>
        <dbReference type="EC" id="3.1.21.3"/>
    </reaction>
</comment>
<evidence type="ECO:0000256" key="9">
    <source>
        <dbReference type="ARBA" id="ARBA00022840"/>
    </source>
</evidence>
<evidence type="ECO:0000256" key="8">
    <source>
        <dbReference type="ARBA" id="ARBA00022801"/>
    </source>
</evidence>
<dbReference type="InterPro" id="IPR014001">
    <property type="entry name" value="Helicase_ATP-bd"/>
</dbReference>
<dbReference type="PANTHER" id="PTHR30195">
    <property type="entry name" value="TYPE I SITE-SPECIFIC DEOXYRIBONUCLEASE PROTEIN SUBUNIT M AND R"/>
    <property type="match status" value="1"/>
</dbReference>
<dbReference type="Pfam" id="PF22679">
    <property type="entry name" value="T1R_D3-like"/>
    <property type="match status" value="1"/>
</dbReference>
<dbReference type="Pfam" id="PF11867">
    <property type="entry name" value="T1RH-like_C"/>
    <property type="match status" value="1"/>
</dbReference>
<dbReference type="InterPro" id="IPR027417">
    <property type="entry name" value="P-loop_NTPase"/>
</dbReference>
<dbReference type="SUPFAM" id="SSF52540">
    <property type="entry name" value="P-loop containing nucleoside triphosphate hydrolases"/>
    <property type="match status" value="1"/>
</dbReference>
<evidence type="ECO:0000256" key="3">
    <source>
        <dbReference type="ARBA" id="ARBA00012654"/>
    </source>
</evidence>
<keyword evidence="5" id="KW-0547">Nucleotide-binding</keyword>
<dbReference type="PROSITE" id="PS51192">
    <property type="entry name" value="HELICASE_ATP_BIND_1"/>
    <property type="match status" value="1"/>
</dbReference>
<name>A0ABZ3H0B2_GEOAI</name>
<evidence type="ECO:0000256" key="4">
    <source>
        <dbReference type="ARBA" id="ARBA00022722"/>
    </source>
</evidence>
<evidence type="ECO:0000256" key="10">
    <source>
        <dbReference type="ARBA" id="ARBA00023125"/>
    </source>
</evidence>
<dbReference type="InterPro" id="IPR021810">
    <property type="entry name" value="T1RH-like_C"/>
</dbReference>
<dbReference type="InterPro" id="IPR007409">
    <property type="entry name" value="Restrct_endonuc_type1_HsdR_N"/>
</dbReference>
<dbReference type="GeneID" id="90449413"/>
<organism evidence="12 13">
    <name type="scientific">Geoglobus acetivorans</name>
    <dbReference type="NCBI Taxonomy" id="565033"/>
    <lineage>
        <taxon>Archaea</taxon>
        <taxon>Methanobacteriati</taxon>
        <taxon>Methanobacteriota</taxon>
        <taxon>Archaeoglobi</taxon>
        <taxon>Archaeoglobales</taxon>
        <taxon>Archaeoglobaceae</taxon>
        <taxon>Geoglobus</taxon>
    </lineage>
</organism>
<keyword evidence="7 12" id="KW-0255">Endonuclease</keyword>
<dbReference type="Pfam" id="PF18766">
    <property type="entry name" value="SWI2_SNF2"/>
    <property type="match status" value="1"/>
</dbReference>
<gene>
    <name evidence="12" type="ORF">LPQ35_06955</name>
</gene>
<keyword evidence="9" id="KW-0067">ATP-binding</keyword>
<dbReference type="CDD" id="cd22332">
    <property type="entry name" value="HsdR_N"/>
    <property type="match status" value="1"/>
</dbReference>
<dbReference type="GO" id="GO:0004519">
    <property type="term" value="F:endonuclease activity"/>
    <property type="evidence" value="ECO:0007669"/>
    <property type="project" value="UniProtKB-KW"/>
</dbReference>
<keyword evidence="8" id="KW-0378">Hydrolase</keyword>
<dbReference type="PANTHER" id="PTHR30195:SF15">
    <property type="entry name" value="TYPE I RESTRICTION ENZYME HINDI ENDONUCLEASE SUBUNIT"/>
    <property type="match status" value="1"/>
</dbReference>